<feature type="compositionally biased region" description="Low complexity" evidence="3">
    <location>
        <begin position="226"/>
        <end position="244"/>
    </location>
</feature>
<reference evidence="5 6" key="1">
    <citation type="submission" date="2017-08" db="EMBL/GenBank/DDBJ databases">
        <title>Infants hospitalized years apart are colonized by the same room-sourced microbial strains.</title>
        <authorList>
            <person name="Brooks B."/>
            <person name="Olm M.R."/>
            <person name="Firek B.A."/>
            <person name="Baker R."/>
            <person name="Thomas B.C."/>
            <person name="Morowitz M.J."/>
            <person name="Banfield J.F."/>
        </authorList>
    </citation>
    <scope>NUCLEOTIDE SEQUENCE [LARGE SCALE GENOMIC DNA]</scope>
    <source>
        <strain evidence="5">S2_005_002_R2_33</strain>
    </source>
</reference>
<dbReference type="SUPFAM" id="SSF46894">
    <property type="entry name" value="C-terminal effector domain of the bipartite response regulators"/>
    <property type="match status" value="1"/>
</dbReference>
<evidence type="ECO:0000256" key="3">
    <source>
        <dbReference type="SAM" id="MobiDB-lite"/>
    </source>
</evidence>
<dbReference type="GO" id="GO:0003677">
    <property type="term" value="F:DNA binding"/>
    <property type="evidence" value="ECO:0007669"/>
    <property type="project" value="UniProtKB-UniRule"/>
</dbReference>
<evidence type="ECO:0000256" key="1">
    <source>
        <dbReference type="ARBA" id="ARBA00023125"/>
    </source>
</evidence>
<dbReference type="GO" id="GO:0006355">
    <property type="term" value="P:regulation of DNA-templated transcription"/>
    <property type="evidence" value="ECO:0007669"/>
    <property type="project" value="InterPro"/>
</dbReference>
<evidence type="ECO:0000313" key="6">
    <source>
        <dbReference type="Proteomes" id="UP000249082"/>
    </source>
</evidence>
<keyword evidence="1 2" id="KW-0238">DNA-binding</keyword>
<dbReference type="Pfam" id="PF00486">
    <property type="entry name" value="Trans_reg_C"/>
    <property type="match status" value="1"/>
</dbReference>
<dbReference type="InterPro" id="IPR001867">
    <property type="entry name" value="OmpR/PhoB-type_DNA-bd"/>
</dbReference>
<evidence type="ECO:0000259" key="4">
    <source>
        <dbReference type="PROSITE" id="PS51755"/>
    </source>
</evidence>
<dbReference type="CDD" id="cd00383">
    <property type="entry name" value="trans_reg_C"/>
    <property type="match status" value="1"/>
</dbReference>
<gene>
    <name evidence="5" type="ORF">DI555_03020</name>
</gene>
<dbReference type="PROSITE" id="PS51755">
    <property type="entry name" value="OMPR_PHOB"/>
    <property type="match status" value="1"/>
</dbReference>
<dbReference type="InterPro" id="IPR036388">
    <property type="entry name" value="WH-like_DNA-bd_sf"/>
</dbReference>
<name>A0A2W5R0L9_9SPHN</name>
<dbReference type="InterPro" id="IPR016032">
    <property type="entry name" value="Sig_transdc_resp-reg_C-effctor"/>
</dbReference>
<feature type="DNA-binding region" description="OmpR/PhoB-type" evidence="2">
    <location>
        <begin position="121"/>
        <end position="219"/>
    </location>
</feature>
<dbReference type="SMART" id="SM00862">
    <property type="entry name" value="Trans_reg_C"/>
    <property type="match status" value="1"/>
</dbReference>
<comment type="caution">
    <text evidence="5">The sequence shown here is derived from an EMBL/GenBank/DDBJ whole genome shotgun (WGS) entry which is preliminary data.</text>
</comment>
<dbReference type="Proteomes" id="UP000249082">
    <property type="component" value="Unassembled WGS sequence"/>
</dbReference>
<protein>
    <submittedName>
        <fullName evidence="5">Transcriptional regulator</fullName>
    </submittedName>
</protein>
<feature type="region of interest" description="Disordered" evidence="3">
    <location>
        <begin position="224"/>
        <end position="252"/>
    </location>
</feature>
<organism evidence="5 6">
    <name type="scientific">Novosphingobium pentaromativorans</name>
    <dbReference type="NCBI Taxonomy" id="205844"/>
    <lineage>
        <taxon>Bacteria</taxon>
        <taxon>Pseudomonadati</taxon>
        <taxon>Pseudomonadota</taxon>
        <taxon>Alphaproteobacteria</taxon>
        <taxon>Sphingomonadales</taxon>
        <taxon>Sphingomonadaceae</taxon>
        <taxon>Novosphingobium</taxon>
    </lineage>
</organism>
<dbReference type="GO" id="GO:0000160">
    <property type="term" value="P:phosphorelay signal transduction system"/>
    <property type="evidence" value="ECO:0007669"/>
    <property type="project" value="InterPro"/>
</dbReference>
<dbReference type="AlphaFoldDB" id="A0A2W5R0L9"/>
<proteinExistence type="predicted"/>
<sequence length="252" mass="27921">MTYLGKSECHAPRFRWLAPDKISERLDLQRCGWILDPEGVPATNCVGLIDAANLDSVGWMQVLSWLMPEARRCVLVAGVSEAHDRTSLLQIGFGDVVTERIEIEELGARANRLAQFNEWLPRTRRVGRLTLDLLAREAFGDGKPLNLNPREFALVWRLADSIDQFVSKQALIYDVWRMGFVPETNSVAVHMSRLRRKLAFVGLAGIIETSPSGGYRLRMPDETVAPERSAPAPAPAPARSLAKATGPATLAH</sequence>
<feature type="domain" description="OmpR/PhoB-type" evidence="4">
    <location>
        <begin position="121"/>
        <end position="219"/>
    </location>
</feature>
<evidence type="ECO:0000256" key="2">
    <source>
        <dbReference type="PROSITE-ProRule" id="PRU01091"/>
    </source>
</evidence>
<evidence type="ECO:0000313" key="5">
    <source>
        <dbReference type="EMBL" id="PZQ57100.1"/>
    </source>
</evidence>
<accession>A0A2W5R0L9</accession>
<dbReference type="Gene3D" id="1.10.10.10">
    <property type="entry name" value="Winged helix-like DNA-binding domain superfamily/Winged helix DNA-binding domain"/>
    <property type="match status" value="1"/>
</dbReference>
<dbReference type="EMBL" id="QFPX01000002">
    <property type="protein sequence ID" value="PZQ57100.1"/>
    <property type="molecule type" value="Genomic_DNA"/>
</dbReference>